<proteinExistence type="predicted"/>
<comment type="caution">
    <text evidence="1">The sequence shown here is derived from an EMBL/GenBank/DDBJ whole genome shotgun (WGS) entry which is preliminary data.</text>
</comment>
<accession>A0ABP4EIP7</accession>
<keyword evidence="2" id="KW-1185">Reference proteome</keyword>
<reference evidence="2" key="1">
    <citation type="journal article" date="2019" name="Int. J. Syst. Evol. Microbiol.">
        <title>The Global Catalogue of Microorganisms (GCM) 10K type strain sequencing project: providing services to taxonomists for standard genome sequencing and annotation.</title>
        <authorList>
            <consortium name="The Broad Institute Genomics Platform"/>
            <consortium name="The Broad Institute Genome Sequencing Center for Infectious Disease"/>
            <person name="Wu L."/>
            <person name="Ma J."/>
        </authorList>
    </citation>
    <scope>NUCLEOTIDE SEQUENCE [LARGE SCALE GENOMIC DNA]</scope>
    <source>
        <strain evidence="2">JCM 13002</strain>
    </source>
</reference>
<protein>
    <submittedName>
        <fullName evidence="1">Uncharacterized protein</fullName>
    </submittedName>
</protein>
<name>A0ABP4EIP7_9ACTN</name>
<sequence length="89" mass="9939">MAARAETGLGEIAPQFAYGWPARATVGHRRRIYGIVRPCPAFVAHCPKLLTKRVFVRNAREARELATAGLDPARITHFDRANHEQDTLC</sequence>
<organism evidence="1 2">
    <name type="scientific">Kitasatospora arboriphila</name>
    <dbReference type="NCBI Taxonomy" id="258052"/>
    <lineage>
        <taxon>Bacteria</taxon>
        <taxon>Bacillati</taxon>
        <taxon>Actinomycetota</taxon>
        <taxon>Actinomycetes</taxon>
        <taxon>Kitasatosporales</taxon>
        <taxon>Streptomycetaceae</taxon>
        <taxon>Kitasatospora</taxon>
    </lineage>
</organism>
<evidence type="ECO:0000313" key="1">
    <source>
        <dbReference type="EMBL" id="GAA1111023.1"/>
    </source>
</evidence>
<gene>
    <name evidence="1" type="ORF">GCM10009663_60510</name>
</gene>
<dbReference type="EMBL" id="BAAALD010000080">
    <property type="protein sequence ID" value="GAA1111023.1"/>
    <property type="molecule type" value="Genomic_DNA"/>
</dbReference>
<evidence type="ECO:0000313" key="2">
    <source>
        <dbReference type="Proteomes" id="UP001499987"/>
    </source>
</evidence>
<dbReference type="Proteomes" id="UP001499987">
    <property type="component" value="Unassembled WGS sequence"/>
</dbReference>